<sequence length="164" mass="18995">MRALIVIGSLFITMTSSAQYLDFPGMFMRGTERNKVREWGRQMTKTTTAYTSTVAPTATIMAAKERYFFTPGITIKYDDYSDICNGYIGFKSRGACNNKKNYLIYAHKRVLYLLLTTTKNRVNVGVMEQIEEKYVSITNTIYKELEAMKREAERKILYRLLSKN</sequence>
<dbReference type="EMBL" id="FQYP01000007">
    <property type="protein sequence ID" value="SHJ29861.1"/>
    <property type="molecule type" value="Genomic_DNA"/>
</dbReference>
<evidence type="ECO:0000256" key="1">
    <source>
        <dbReference type="SAM" id="SignalP"/>
    </source>
</evidence>
<feature type="chain" id="PRO_5012183868" description="DUF4468 domain-containing protein" evidence="1">
    <location>
        <begin position="19"/>
        <end position="164"/>
    </location>
</feature>
<accession>A0A1M6I631</accession>
<gene>
    <name evidence="2" type="ORF">SAMN04488508_107138</name>
</gene>
<dbReference type="STRING" id="570521.SAMN04488508_107138"/>
<reference evidence="3" key="1">
    <citation type="submission" date="2016-11" db="EMBL/GenBank/DDBJ databases">
        <authorList>
            <person name="Varghese N."/>
            <person name="Submissions S."/>
        </authorList>
    </citation>
    <scope>NUCLEOTIDE SEQUENCE [LARGE SCALE GENOMIC DNA]</scope>
    <source>
        <strain evidence="3">DSM 22623</strain>
    </source>
</reference>
<dbReference type="OrthoDB" id="1257582at2"/>
<evidence type="ECO:0008006" key="4">
    <source>
        <dbReference type="Google" id="ProtNLM"/>
    </source>
</evidence>
<proteinExistence type="predicted"/>
<keyword evidence="1" id="KW-0732">Signal</keyword>
<evidence type="ECO:0000313" key="2">
    <source>
        <dbReference type="EMBL" id="SHJ29861.1"/>
    </source>
</evidence>
<name>A0A1M6I631_9FLAO</name>
<feature type="signal peptide" evidence="1">
    <location>
        <begin position="1"/>
        <end position="18"/>
    </location>
</feature>
<dbReference type="AlphaFoldDB" id="A0A1M6I631"/>
<keyword evidence="3" id="KW-1185">Reference proteome</keyword>
<protein>
    <recommendedName>
        <fullName evidence="4">DUF4468 domain-containing protein</fullName>
    </recommendedName>
</protein>
<organism evidence="2 3">
    <name type="scientific">Aquimarina spongiae</name>
    <dbReference type="NCBI Taxonomy" id="570521"/>
    <lineage>
        <taxon>Bacteria</taxon>
        <taxon>Pseudomonadati</taxon>
        <taxon>Bacteroidota</taxon>
        <taxon>Flavobacteriia</taxon>
        <taxon>Flavobacteriales</taxon>
        <taxon>Flavobacteriaceae</taxon>
        <taxon>Aquimarina</taxon>
    </lineage>
</organism>
<evidence type="ECO:0000313" key="3">
    <source>
        <dbReference type="Proteomes" id="UP000184432"/>
    </source>
</evidence>
<dbReference type="RefSeq" id="WP_073318034.1">
    <property type="nucleotide sequence ID" value="NZ_FQYP01000007.1"/>
</dbReference>
<dbReference type="Proteomes" id="UP000184432">
    <property type="component" value="Unassembled WGS sequence"/>
</dbReference>